<dbReference type="HAMAP" id="MF_00149">
    <property type="entry name" value="DNA_mis_repair"/>
    <property type="match status" value="1"/>
</dbReference>
<dbReference type="RefSeq" id="WP_006906153.1">
    <property type="nucleotide sequence ID" value="NZ_GG665866.1"/>
</dbReference>
<dbReference type="GO" id="GO:0032300">
    <property type="term" value="C:mismatch repair complex"/>
    <property type="evidence" value="ECO:0007669"/>
    <property type="project" value="InterPro"/>
</dbReference>
<dbReference type="InterPro" id="IPR037198">
    <property type="entry name" value="MutL_C_sf"/>
</dbReference>
<name>C4GB42_9FIRM</name>
<gene>
    <name evidence="4 8" type="primary">mutL</name>
    <name evidence="8" type="ORF">GCWU000342_01143</name>
</gene>
<dbReference type="Pfam" id="PF08676">
    <property type="entry name" value="MutL_C"/>
    <property type="match status" value="1"/>
</dbReference>
<comment type="caution">
    <text evidence="8">The sequence shown here is derived from an EMBL/GenBank/DDBJ whole genome shotgun (WGS) entry which is preliminary data.</text>
</comment>
<dbReference type="InterPro" id="IPR042121">
    <property type="entry name" value="MutL_C_regsub"/>
</dbReference>
<sequence length="654" mass="73125">MDRQDIALLSQETIDKISAGEVIERPASVVKELTENAIDAGATAISVEIKEGGIDYIRVTDNGCGIPREQISLAFLPHSTSKIRSSEDLLAIHLLGFRGEALSSIAAVSRVELISKTSESLTGSRYVIEGAKEISLTEIGAPDGTTFIVRQLFFNTPARRKFLRTAATEGNYISDIMERLALSHPGISFRFISNGKQKMATAGKGSLKDAIYQIYGRSVAMDLLPVRCERETYTLEGFIGKPSLTRGNRSFENFFINGRYVRSQLLSKALEEGYKGYMMQHQYPFCVLELTFPDGSVDVNVHPTKMEVRFDDADEVYAGLASAVSQRLLMREDISNIPIQSQKPARTPAPSAKAAGAEPFERSRLEEIRRQIMDDIKNDSPYEKQYDRPISASHTDDASRKDKGIHEDDVSCKDDGTSTGLSDQKKRKLREEPSGREMNLSERAKKGFGDYTQPKFFSQEARESFTIVGQVFGTYWIIQYADKMYIIDQHAAHEKVLYERTMAQLKDKEMTSQLLSPPIIVSLSPLEQEAYDRCSDAFYRIGFRLEPFGGKEYAIKGGPGNLFQIDARTLFLDMIAQACDFKANASSELVMEKVASMSCKAAVKGNSKLSLAEIKELIAELLTLENPYHCPHGRPTIISFSHYDLDRKFKRIVT</sequence>
<evidence type="ECO:0000259" key="6">
    <source>
        <dbReference type="SMART" id="SM00853"/>
    </source>
</evidence>
<dbReference type="eggNOG" id="COG0323">
    <property type="taxonomic scope" value="Bacteria"/>
</dbReference>
<dbReference type="Pfam" id="PF02518">
    <property type="entry name" value="HATPase_c"/>
    <property type="match status" value="1"/>
</dbReference>
<dbReference type="AlphaFoldDB" id="C4GB42"/>
<dbReference type="SUPFAM" id="SSF118116">
    <property type="entry name" value="DNA mismatch repair protein MutL"/>
    <property type="match status" value="1"/>
</dbReference>
<dbReference type="GO" id="GO:0140664">
    <property type="term" value="F:ATP-dependent DNA damage sensor activity"/>
    <property type="evidence" value="ECO:0007669"/>
    <property type="project" value="InterPro"/>
</dbReference>
<dbReference type="InterPro" id="IPR020568">
    <property type="entry name" value="Ribosomal_Su5_D2-typ_SF"/>
</dbReference>
<dbReference type="HOGENOM" id="CLU_004131_4_1_9"/>
<dbReference type="InterPro" id="IPR014762">
    <property type="entry name" value="DNA_mismatch_repair_CS"/>
</dbReference>
<evidence type="ECO:0000256" key="2">
    <source>
        <dbReference type="ARBA" id="ARBA00022763"/>
    </source>
</evidence>
<dbReference type="FunFam" id="3.30.565.10:FF:000003">
    <property type="entry name" value="DNA mismatch repair endonuclease MutL"/>
    <property type="match status" value="1"/>
</dbReference>
<comment type="similarity">
    <text evidence="1 4">Belongs to the DNA mismatch repair MutL/HexB family.</text>
</comment>
<evidence type="ECO:0000256" key="1">
    <source>
        <dbReference type="ARBA" id="ARBA00006082"/>
    </source>
</evidence>
<dbReference type="InterPro" id="IPR002099">
    <property type="entry name" value="MutL/Mlh/PMS"/>
</dbReference>
<dbReference type="InterPro" id="IPR020667">
    <property type="entry name" value="DNA_mismatch_repair_MutL"/>
</dbReference>
<dbReference type="Gene3D" id="3.30.1370.100">
    <property type="entry name" value="MutL, C-terminal domain, regulatory subdomain"/>
    <property type="match status" value="1"/>
</dbReference>
<keyword evidence="9" id="KW-1185">Reference proteome</keyword>
<dbReference type="GO" id="GO:0030983">
    <property type="term" value="F:mismatched DNA binding"/>
    <property type="evidence" value="ECO:0007669"/>
    <property type="project" value="InterPro"/>
</dbReference>
<dbReference type="Gene3D" id="3.30.230.10">
    <property type="match status" value="1"/>
</dbReference>
<dbReference type="InterPro" id="IPR014790">
    <property type="entry name" value="MutL_C"/>
</dbReference>
<dbReference type="SUPFAM" id="SSF54211">
    <property type="entry name" value="Ribosomal protein S5 domain 2-like"/>
    <property type="match status" value="1"/>
</dbReference>
<dbReference type="InterPro" id="IPR013507">
    <property type="entry name" value="DNA_mismatch_S5_2-like"/>
</dbReference>
<evidence type="ECO:0000256" key="3">
    <source>
        <dbReference type="ARBA" id="ARBA00023204"/>
    </source>
</evidence>
<dbReference type="EMBL" id="ACIP02000002">
    <property type="protein sequence ID" value="EEP28335.1"/>
    <property type="molecule type" value="Genomic_DNA"/>
</dbReference>
<dbReference type="InterPro" id="IPR036890">
    <property type="entry name" value="HATPase_C_sf"/>
</dbReference>
<dbReference type="GO" id="GO:0006298">
    <property type="term" value="P:mismatch repair"/>
    <property type="evidence" value="ECO:0007669"/>
    <property type="project" value="UniProtKB-UniRule"/>
</dbReference>
<dbReference type="Pfam" id="PF01119">
    <property type="entry name" value="DNA_mis_repair"/>
    <property type="match status" value="1"/>
</dbReference>
<dbReference type="Gene3D" id="3.30.1540.20">
    <property type="entry name" value="MutL, C-terminal domain, dimerisation subdomain"/>
    <property type="match status" value="1"/>
</dbReference>
<dbReference type="PANTHER" id="PTHR10073">
    <property type="entry name" value="DNA MISMATCH REPAIR PROTEIN MLH, PMS, MUTL"/>
    <property type="match status" value="1"/>
</dbReference>
<feature type="domain" description="MutL C-terminal dimerisation" evidence="6">
    <location>
        <begin position="467"/>
        <end position="609"/>
    </location>
</feature>
<dbReference type="PANTHER" id="PTHR10073:SF12">
    <property type="entry name" value="DNA MISMATCH REPAIR PROTEIN MLH1"/>
    <property type="match status" value="1"/>
</dbReference>
<evidence type="ECO:0000259" key="7">
    <source>
        <dbReference type="SMART" id="SM01340"/>
    </source>
</evidence>
<feature type="region of interest" description="Disordered" evidence="5">
    <location>
        <begin position="339"/>
        <end position="438"/>
    </location>
</feature>
<dbReference type="InterPro" id="IPR003594">
    <property type="entry name" value="HATPase_dom"/>
</dbReference>
<dbReference type="GO" id="GO:0016887">
    <property type="term" value="F:ATP hydrolysis activity"/>
    <property type="evidence" value="ECO:0007669"/>
    <property type="project" value="InterPro"/>
</dbReference>
<dbReference type="PROSITE" id="PS00058">
    <property type="entry name" value="DNA_MISMATCH_REPAIR_1"/>
    <property type="match status" value="1"/>
</dbReference>
<evidence type="ECO:0000256" key="4">
    <source>
        <dbReference type="HAMAP-Rule" id="MF_00149"/>
    </source>
</evidence>
<dbReference type="Gene3D" id="3.30.565.10">
    <property type="entry name" value="Histidine kinase-like ATPase, C-terminal domain"/>
    <property type="match status" value="1"/>
</dbReference>
<keyword evidence="3 4" id="KW-0234">DNA repair</keyword>
<protein>
    <recommendedName>
        <fullName evidence="4">DNA mismatch repair protein MutL</fullName>
    </recommendedName>
</protein>
<dbReference type="Proteomes" id="UP000003494">
    <property type="component" value="Unassembled WGS sequence"/>
</dbReference>
<dbReference type="SMART" id="SM01340">
    <property type="entry name" value="DNA_mis_repair"/>
    <property type="match status" value="1"/>
</dbReference>
<dbReference type="GO" id="GO:0005524">
    <property type="term" value="F:ATP binding"/>
    <property type="evidence" value="ECO:0007669"/>
    <property type="project" value="InterPro"/>
</dbReference>
<dbReference type="InterPro" id="IPR038973">
    <property type="entry name" value="MutL/Mlh/Pms-like"/>
</dbReference>
<dbReference type="CDD" id="cd16926">
    <property type="entry name" value="HATPase_MutL-MLH-PMS-like"/>
    <property type="match status" value="1"/>
</dbReference>
<proteinExistence type="inferred from homology"/>
<dbReference type="SMART" id="SM00853">
    <property type="entry name" value="MutL_C"/>
    <property type="match status" value="1"/>
</dbReference>
<feature type="compositionally biased region" description="Basic and acidic residues" evidence="5">
    <location>
        <begin position="429"/>
        <end position="438"/>
    </location>
</feature>
<dbReference type="InterPro" id="IPR014721">
    <property type="entry name" value="Ribsml_uS5_D2-typ_fold_subgr"/>
</dbReference>
<dbReference type="CDD" id="cd00782">
    <property type="entry name" value="MutL_Trans"/>
    <property type="match status" value="1"/>
</dbReference>
<feature type="compositionally biased region" description="Basic and acidic residues" evidence="5">
    <location>
        <begin position="394"/>
        <end position="416"/>
    </location>
</feature>
<evidence type="ECO:0000313" key="9">
    <source>
        <dbReference type="Proteomes" id="UP000003494"/>
    </source>
</evidence>
<reference evidence="8" key="1">
    <citation type="submission" date="2009-04" db="EMBL/GenBank/DDBJ databases">
        <authorList>
            <person name="Weinstock G."/>
            <person name="Sodergren E."/>
            <person name="Clifton S."/>
            <person name="Fulton L."/>
            <person name="Fulton B."/>
            <person name="Courtney L."/>
            <person name="Fronick C."/>
            <person name="Harrison M."/>
            <person name="Strong C."/>
            <person name="Farmer C."/>
            <person name="Delahaunty K."/>
            <person name="Markovic C."/>
            <person name="Hall O."/>
            <person name="Minx P."/>
            <person name="Tomlinson C."/>
            <person name="Mitreva M."/>
            <person name="Nelson J."/>
            <person name="Hou S."/>
            <person name="Wollam A."/>
            <person name="Pepin K.H."/>
            <person name="Johnson M."/>
            <person name="Bhonagiri V."/>
            <person name="Nash W.E."/>
            <person name="Warren W."/>
            <person name="Chinwalla A."/>
            <person name="Mardis E.R."/>
            <person name="Wilson R.K."/>
        </authorList>
    </citation>
    <scope>NUCLEOTIDE SEQUENCE [LARGE SCALE GENOMIC DNA]</scope>
    <source>
        <strain evidence="8">DSM 14600</strain>
    </source>
</reference>
<organism evidence="8 9">
    <name type="scientific">Shuttleworthella satelles DSM 14600</name>
    <dbReference type="NCBI Taxonomy" id="626523"/>
    <lineage>
        <taxon>Bacteria</taxon>
        <taxon>Bacillati</taxon>
        <taxon>Bacillota</taxon>
        <taxon>Clostridia</taxon>
        <taxon>Lachnospirales</taxon>
        <taxon>Lachnospiraceae</taxon>
        <taxon>Shuttleworthella</taxon>
    </lineage>
</organism>
<accession>C4GB42</accession>
<evidence type="ECO:0000256" key="5">
    <source>
        <dbReference type="SAM" id="MobiDB-lite"/>
    </source>
</evidence>
<keyword evidence="2 4" id="KW-0227">DNA damage</keyword>
<feature type="compositionally biased region" description="Basic and acidic residues" evidence="5">
    <location>
        <begin position="359"/>
        <end position="387"/>
    </location>
</feature>
<dbReference type="NCBIfam" id="TIGR00585">
    <property type="entry name" value="mutl"/>
    <property type="match status" value="1"/>
</dbReference>
<dbReference type="STRING" id="626523.GCWU000342_01143"/>
<comment type="function">
    <text evidence="4">This protein is involved in the repair of mismatches in DNA. It is required for dam-dependent methyl-directed DNA mismatch repair. May act as a 'molecular matchmaker', a protein that promotes the formation of a stable complex between two or more DNA-binding proteins in an ATP-dependent manner without itself being part of a final effector complex.</text>
</comment>
<dbReference type="SUPFAM" id="SSF55874">
    <property type="entry name" value="ATPase domain of HSP90 chaperone/DNA topoisomerase II/histidine kinase"/>
    <property type="match status" value="1"/>
</dbReference>
<feature type="domain" description="DNA mismatch repair protein S5" evidence="7">
    <location>
        <begin position="211"/>
        <end position="329"/>
    </location>
</feature>
<evidence type="ECO:0000313" key="8">
    <source>
        <dbReference type="EMBL" id="EEP28335.1"/>
    </source>
</evidence>
<dbReference type="InterPro" id="IPR042120">
    <property type="entry name" value="MutL_C_dimsub"/>
</dbReference>